<evidence type="ECO:0000256" key="2">
    <source>
        <dbReference type="ARBA" id="ARBA00022448"/>
    </source>
</evidence>
<feature type="transmembrane region" description="Helical" evidence="7">
    <location>
        <begin position="385"/>
        <end position="405"/>
    </location>
</feature>
<protein>
    <submittedName>
        <fullName evidence="9">MFS transporter</fullName>
    </submittedName>
</protein>
<dbReference type="Proteomes" id="UP001596288">
    <property type="component" value="Unassembled WGS sequence"/>
</dbReference>
<comment type="caution">
    <text evidence="9">The sequence shown here is derived from an EMBL/GenBank/DDBJ whole genome shotgun (WGS) entry which is preliminary data.</text>
</comment>
<dbReference type="InterPro" id="IPR020846">
    <property type="entry name" value="MFS_dom"/>
</dbReference>
<evidence type="ECO:0000256" key="6">
    <source>
        <dbReference type="ARBA" id="ARBA00023136"/>
    </source>
</evidence>
<gene>
    <name evidence="9" type="ORF">ACFQAV_08210</name>
</gene>
<reference evidence="10" key="1">
    <citation type="journal article" date="2019" name="Int. J. Syst. Evol. Microbiol.">
        <title>The Global Catalogue of Microorganisms (GCM) 10K type strain sequencing project: providing services to taxonomists for standard genome sequencing and annotation.</title>
        <authorList>
            <consortium name="The Broad Institute Genomics Platform"/>
            <consortium name="The Broad Institute Genome Sequencing Center for Infectious Disease"/>
            <person name="Wu L."/>
            <person name="Ma J."/>
        </authorList>
    </citation>
    <scope>NUCLEOTIDE SEQUENCE [LARGE SCALE GENOMIC DNA]</scope>
    <source>
        <strain evidence="10">CCM 8927</strain>
    </source>
</reference>
<dbReference type="InterPro" id="IPR011701">
    <property type="entry name" value="MFS"/>
</dbReference>
<dbReference type="PANTHER" id="PTHR43266:SF9">
    <property type="entry name" value="PERMEASE, MAJOR FACILITATOR SUPERFAMILY-RELATED"/>
    <property type="match status" value="1"/>
</dbReference>
<feature type="transmembrane region" description="Helical" evidence="7">
    <location>
        <begin position="76"/>
        <end position="96"/>
    </location>
</feature>
<proteinExistence type="predicted"/>
<evidence type="ECO:0000256" key="7">
    <source>
        <dbReference type="SAM" id="Phobius"/>
    </source>
</evidence>
<dbReference type="SUPFAM" id="SSF103473">
    <property type="entry name" value="MFS general substrate transporter"/>
    <property type="match status" value="1"/>
</dbReference>
<dbReference type="PROSITE" id="PS50850">
    <property type="entry name" value="MFS"/>
    <property type="match status" value="1"/>
</dbReference>
<dbReference type="PANTHER" id="PTHR43266">
    <property type="entry name" value="MACROLIDE-EFFLUX PROTEIN"/>
    <property type="match status" value="1"/>
</dbReference>
<keyword evidence="6 7" id="KW-0472">Membrane</keyword>
<feature type="transmembrane region" description="Helical" evidence="7">
    <location>
        <begin position="231"/>
        <end position="256"/>
    </location>
</feature>
<dbReference type="CDD" id="cd06173">
    <property type="entry name" value="MFS_MefA_like"/>
    <property type="match status" value="1"/>
</dbReference>
<evidence type="ECO:0000259" key="8">
    <source>
        <dbReference type="PROSITE" id="PS50850"/>
    </source>
</evidence>
<dbReference type="Pfam" id="PF07690">
    <property type="entry name" value="MFS_1"/>
    <property type="match status" value="1"/>
</dbReference>
<keyword evidence="2" id="KW-0813">Transport</keyword>
<dbReference type="EMBL" id="JBHSSF010000019">
    <property type="protein sequence ID" value="MFC6176823.1"/>
    <property type="molecule type" value="Genomic_DNA"/>
</dbReference>
<evidence type="ECO:0000256" key="3">
    <source>
        <dbReference type="ARBA" id="ARBA00022475"/>
    </source>
</evidence>
<feature type="transmembrane region" description="Helical" evidence="7">
    <location>
        <begin position="182"/>
        <end position="199"/>
    </location>
</feature>
<evidence type="ECO:0000313" key="10">
    <source>
        <dbReference type="Proteomes" id="UP001596288"/>
    </source>
</evidence>
<evidence type="ECO:0000256" key="1">
    <source>
        <dbReference type="ARBA" id="ARBA00004651"/>
    </source>
</evidence>
<dbReference type="InterPro" id="IPR036259">
    <property type="entry name" value="MFS_trans_sf"/>
</dbReference>
<evidence type="ECO:0000256" key="4">
    <source>
        <dbReference type="ARBA" id="ARBA00022692"/>
    </source>
</evidence>
<keyword evidence="10" id="KW-1185">Reference proteome</keyword>
<name>A0ABW1RP82_9LACO</name>
<dbReference type="Gene3D" id="1.20.1250.20">
    <property type="entry name" value="MFS general substrate transporter like domains"/>
    <property type="match status" value="2"/>
</dbReference>
<organism evidence="9 10">
    <name type="scientific">Companilactobacillus huachuanensis</name>
    <dbReference type="NCBI Taxonomy" id="2559914"/>
    <lineage>
        <taxon>Bacteria</taxon>
        <taxon>Bacillati</taxon>
        <taxon>Bacillota</taxon>
        <taxon>Bacilli</taxon>
        <taxon>Lactobacillales</taxon>
        <taxon>Lactobacillaceae</taxon>
        <taxon>Companilactobacillus</taxon>
    </lineage>
</organism>
<comment type="subcellular location">
    <subcellularLocation>
        <location evidence="1">Cell membrane</location>
        <topology evidence="1">Multi-pass membrane protein</topology>
    </subcellularLocation>
</comment>
<evidence type="ECO:0000313" key="9">
    <source>
        <dbReference type="EMBL" id="MFC6176823.1"/>
    </source>
</evidence>
<feature type="transmembrane region" description="Helical" evidence="7">
    <location>
        <begin position="356"/>
        <end position="379"/>
    </location>
</feature>
<evidence type="ECO:0000256" key="5">
    <source>
        <dbReference type="ARBA" id="ARBA00022989"/>
    </source>
</evidence>
<feature type="transmembrane region" description="Helical" evidence="7">
    <location>
        <begin position="12"/>
        <end position="37"/>
    </location>
</feature>
<feature type="transmembrane region" description="Helical" evidence="7">
    <location>
        <begin position="319"/>
        <end position="344"/>
    </location>
</feature>
<accession>A0ABW1RP82</accession>
<feature type="transmembrane region" description="Helical" evidence="7">
    <location>
        <begin position="262"/>
        <end position="283"/>
    </location>
</feature>
<feature type="transmembrane region" description="Helical" evidence="7">
    <location>
        <begin position="151"/>
        <end position="176"/>
    </location>
</feature>
<keyword evidence="4 7" id="KW-0812">Transmembrane</keyword>
<feature type="transmembrane region" description="Helical" evidence="7">
    <location>
        <begin position="295"/>
        <end position="313"/>
    </location>
</feature>
<sequence length="415" mass="45054">MGKQVKSGVQISLATSSLFIGSFVSELFTFALGMYVLKFYKSSILFSLIIFIGPFLSFIFSPFIGHLVDHFDHKRIVIIAQISSTLVLSIATYFLFVVGNKTYFPAIIVVLAGLLELCDSFQSTAYKASTTGVVLPADQQKLIALEQGVNIIASLVSPILGGSLFAVIPVISFFILDIIGEIVALILILFLDFNFAGVVKVNEKPVEQSILLDSKEALSFIKSDKILTSMAIFGILANFSMAAINVGIPYVLVTLFNMKTTLFGIVQALSAVGMLTASILWSVKHVKTSLTRMTGIFGLLTTASFILFCLPLFTKLNIFFVYAISMLILGMSVTSINMPVSIYIRTKIPFEIQGRVNAFFNSAVSVLTPVGTAVFGILFNKVSPIILFGITGAILLILSIFMLSVGTEKKTTKTL</sequence>
<keyword evidence="3" id="KW-1003">Cell membrane</keyword>
<feature type="transmembrane region" description="Helical" evidence="7">
    <location>
        <begin position="43"/>
        <end position="64"/>
    </location>
</feature>
<dbReference type="RefSeq" id="WP_137610158.1">
    <property type="nucleotide sequence ID" value="NZ_BJDF01000001.1"/>
</dbReference>
<feature type="domain" description="Major facilitator superfamily (MFS) profile" evidence="8">
    <location>
        <begin position="10"/>
        <end position="410"/>
    </location>
</feature>
<keyword evidence="5 7" id="KW-1133">Transmembrane helix</keyword>